<reference evidence="4 5" key="1">
    <citation type="journal article" date="2017" name="ISME J.">
        <title>Energy and carbon metabolisms in a deep terrestrial subsurface fluid microbial community.</title>
        <authorList>
            <person name="Momper L."/>
            <person name="Jungbluth S.P."/>
            <person name="Lee M.D."/>
            <person name="Amend J.P."/>
        </authorList>
    </citation>
    <scope>NUCLEOTIDE SEQUENCE [LARGE SCALE GENOMIC DNA]</scope>
    <source>
        <strain evidence="4">SURF_26</strain>
    </source>
</reference>
<evidence type="ECO:0000313" key="4">
    <source>
        <dbReference type="EMBL" id="RJP56490.1"/>
    </source>
</evidence>
<dbReference type="InterPro" id="IPR011990">
    <property type="entry name" value="TPR-like_helical_dom_sf"/>
</dbReference>
<protein>
    <submittedName>
        <fullName evidence="4">Uncharacterized protein</fullName>
    </submittedName>
</protein>
<proteinExistence type="predicted"/>
<organism evidence="4 5">
    <name type="scientific">Candidatus Auribacter fodinae</name>
    <dbReference type="NCBI Taxonomy" id="2093366"/>
    <lineage>
        <taxon>Bacteria</taxon>
        <taxon>Pseudomonadati</taxon>
        <taxon>Candidatus Auribacterota</taxon>
        <taxon>Candidatus Auribacteria</taxon>
        <taxon>Candidatus Auribacterales</taxon>
        <taxon>Candidatus Auribacteraceae</taxon>
        <taxon>Candidatus Auribacter</taxon>
    </lineage>
</organism>
<keyword evidence="2 3" id="KW-0802">TPR repeat</keyword>
<feature type="repeat" description="TPR" evidence="3">
    <location>
        <begin position="28"/>
        <end position="61"/>
    </location>
</feature>
<sequence length="247" mass="27938">MSYKIRISAAVSLFIIAVSILNGCGKSAQEYFEQAMSDFNAGNYERASVHFTKGLKLEPENVKARFFLGSSYKEMGNYDSAINHLKYAADITPKDFFILFAIADCYANLHQYENALQWTRNSLAVKPNFMESHLLLGICMFHTKQYQEAEHQLKFVAKITRDDTEKKAVYYDALYFLGETYRAAGDLKNAIGTLNTLITDNPQSAKGLFALGLSYNDMHDTKKTEEIASRLESINPQMSADLRSQIK</sequence>
<dbReference type="PROSITE" id="PS50005">
    <property type="entry name" value="TPR"/>
    <property type="match status" value="3"/>
</dbReference>
<keyword evidence="1" id="KW-0677">Repeat</keyword>
<dbReference type="Pfam" id="PF12895">
    <property type="entry name" value="ANAPC3"/>
    <property type="match status" value="1"/>
</dbReference>
<dbReference type="Gene3D" id="1.25.40.10">
    <property type="entry name" value="Tetratricopeptide repeat domain"/>
    <property type="match status" value="1"/>
</dbReference>
<dbReference type="SUPFAM" id="SSF48452">
    <property type="entry name" value="TPR-like"/>
    <property type="match status" value="1"/>
</dbReference>
<evidence type="ECO:0000256" key="1">
    <source>
        <dbReference type="ARBA" id="ARBA00022737"/>
    </source>
</evidence>
<dbReference type="SMART" id="SM00028">
    <property type="entry name" value="TPR"/>
    <property type="match status" value="6"/>
</dbReference>
<accession>A0A3A4QR11</accession>
<comment type="caution">
    <text evidence="4">The sequence shown here is derived from an EMBL/GenBank/DDBJ whole genome shotgun (WGS) entry which is preliminary data.</text>
</comment>
<dbReference type="Pfam" id="PF14559">
    <property type="entry name" value="TPR_19"/>
    <property type="match status" value="1"/>
</dbReference>
<evidence type="ECO:0000313" key="5">
    <source>
        <dbReference type="Proteomes" id="UP000266426"/>
    </source>
</evidence>
<name>A0A3A4QR11_9BACT</name>
<evidence type="ECO:0000256" key="3">
    <source>
        <dbReference type="PROSITE-ProRule" id="PRU00339"/>
    </source>
</evidence>
<dbReference type="PANTHER" id="PTHR44858">
    <property type="entry name" value="TETRATRICOPEPTIDE REPEAT PROTEIN 6"/>
    <property type="match status" value="1"/>
</dbReference>
<feature type="repeat" description="TPR" evidence="3">
    <location>
        <begin position="62"/>
        <end position="95"/>
    </location>
</feature>
<evidence type="ECO:0000256" key="2">
    <source>
        <dbReference type="ARBA" id="ARBA00022803"/>
    </source>
</evidence>
<gene>
    <name evidence="4" type="ORF">C4541_12220</name>
</gene>
<feature type="repeat" description="TPR" evidence="3">
    <location>
        <begin position="171"/>
        <end position="204"/>
    </location>
</feature>
<dbReference type="Proteomes" id="UP000266426">
    <property type="component" value="Unassembled WGS sequence"/>
</dbReference>
<dbReference type="InterPro" id="IPR019734">
    <property type="entry name" value="TPR_rpt"/>
</dbReference>
<dbReference type="AlphaFoldDB" id="A0A3A4QR11"/>
<dbReference type="InterPro" id="IPR050498">
    <property type="entry name" value="Ycf3"/>
</dbReference>
<dbReference type="Pfam" id="PF13174">
    <property type="entry name" value="TPR_6"/>
    <property type="match status" value="1"/>
</dbReference>
<dbReference type="EMBL" id="QZJZ01000094">
    <property type="protein sequence ID" value="RJP56490.1"/>
    <property type="molecule type" value="Genomic_DNA"/>
</dbReference>
<dbReference type="PANTHER" id="PTHR44858:SF1">
    <property type="entry name" value="UDP-N-ACETYLGLUCOSAMINE--PEPTIDE N-ACETYLGLUCOSAMINYLTRANSFERASE SPINDLY-RELATED"/>
    <property type="match status" value="1"/>
</dbReference>